<dbReference type="InterPro" id="IPR008927">
    <property type="entry name" value="6-PGluconate_DH-like_C_sf"/>
</dbReference>
<dbReference type="PANTHER" id="PTHR43362:SF1">
    <property type="entry name" value="MANNITOL DEHYDROGENASE 2-RELATED"/>
    <property type="match status" value="1"/>
</dbReference>
<feature type="domain" description="Mannitol dehydrogenase C-terminal" evidence="4">
    <location>
        <begin position="270"/>
        <end position="462"/>
    </location>
</feature>
<dbReference type="GO" id="GO:0019594">
    <property type="term" value="P:mannitol metabolic process"/>
    <property type="evidence" value="ECO:0007669"/>
    <property type="project" value="InterPro"/>
</dbReference>
<accession>A0A8J3GYH7</accession>
<organism evidence="5 6">
    <name type="scientific">Seohaeicola zhoushanensis</name>
    <dbReference type="NCBI Taxonomy" id="1569283"/>
    <lineage>
        <taxon>Bacteria</taxon>
        <taxon>Pseudomonadati</taxon>
        <taxon>Pseudomonadota</taxon>
        <taxon>Alphaproteobacteria</taxon>
        <taxon>Rhodobacterales</taxon>
        <taxon>Roseobacteraceae</taxon>
        <taxon>Seohaeicola</taxon>
    </lineage>
</organism>
<evidence type="ECO:0000259" key="3">
    <source>
        <dbReference type="Pfam" id="PF01232"/>
    </source>
</evidence>
<dbReference type="InterPro" id="IPR036291">
    <property type="entry name" value="NAD(P)-bd_dom_sf"/>
</dbReference>
<dbReference type="InterPro" id="IPR000669">
    <property type="entry name" value="Mannitol_DH"/>
</dbReference>
<feature type="domain" description="Mannitol dehydrogenase N-terminal" evidence="3">
    <location>
        <begin position="15"/>
        <end position="261"/>
    </location>
</feature>
<dbReference type="Pfam" id="PF01232">
    <property type="entry name" value="Mannitol_dh"/>
    <property type="match status" value="1"/>
</dbReference>
<dbReference type="PROSITE" id="PS00974">
    <property type="entry name" value="MANNITOL_DHGENASE"/>
    <property type="match status" value="1"/>
</dbReference>
<dbReference type="Gene3D" id="3.40.50.720">
    <property type="entry name" value="NAD(P)-binding Rossmann-like Domain"/>
    <property type="match status" value="1"/>
</dbReference>
<dbReference type="SUPFAM" id="SSF48179">
    <property type="entry name" value="6-phosphogluconate dehydrogenase C-terminal domain-like"/>
    <property type="match status" value="1"/>
</dbReference>
<dbReference type="GO" id="GO:0016616">
    <property type="term" value="F:oxidoreductase activity, acting on the CH-OH group of donors, NAD or NADP as acceptor"/>
    <property type="evidence" value="ECO:0007669"/>
    <property type="project" value="TreeGrafter"/>
</dbReference>
<keyword evidence="6" id="KW-1185">Reference proteome</keyword>
<evidence type="ECO:0000313" key="5">
    <source>
        <dbReference type="EMBL" id="GHF52851.1"/>
    </source>
</evidence>
<dbReference type="Proteomes" id="UP000626220">
    <property type="component" value="Unassembled WGS sequence"/>
</dbReference>
<gene>
    <name evidence="5" type="primary">uxuB</name>
    <name evidence="5" type="ORF">GCM10017056_25520</name>
</gene>
<keyword evidence="2" id="KW-0520">NAD</keyword>
<dbReference type="InterPro" id="IPR013328">
    <property type="entry name" value="6PGD_dom2"/>
</dbReference>
<reference evidence="5" key="1">
    <citation type="journal article" date="2014" name="Int. J. Syst. Evol. Microbiol.">
        <title>Complete genome sequence of Corynebacterium casei LMG S-19264T (=DSM 44701T), isolated from a smear-ripened cheese.</title>
        <authorList>
            <consortium name="US DOE Joint Genome Institute (JGI-PGF)"/>
            <person name="Walter F."/>
            <person name="Albersmeier A."/>
            <person name="Kalinowski J."/>
            <person name="Ruckert C."/>
        </authorList>
    </citation>
    <scope>NUCLEOTIDE SEQUENCE</scope>
    <source>
        <strain evidence="5">KCTC 42650</strain>
    </source>
</reference>
<name>A0A8J3GYH7_9RHOB</name>
<dbReference type="PANTHER" id="PTHR43362">
    <property type="entry name" value="MANNITOL DEHYDROGENASE DSF1-RELATED"/>
    <property type="match status" value="1"/>
</dbReference>
<proteinExistence type="predicted"/>
<dbReference type="Gene3D" id="1.10.1040.10">
    <property type="entry name" value="N-(1-d-carboxylethyl)-l-norvaline Dehydrogenase, domain 2"/>
    <property type="match status" value="1"/>
</dbReference>
<evidence type="ECO:0000256" key="1">
    <source>
        <dbReference type="ARBA" id="ARBA00023002"/>
    </source>
</evidence>
<sequence length="478" mass="51112">MPDRLTRRTAPARTGIVHLGPGAFFRAFQAIYTAEAMAAQGGDWGILAVSLKSPTARDQLESQGGAFTAVELGPEGKSARVIESITGVLVAPENPEAVIAAMADPGVRIVSLTITEKGYCHEPATGRLNRDHPEIRHDLKNPDRPQSAPGFIVAALARRRADGVKPFTVLTCDNLPSNGRLARGIMLDFARARDHDLADWIAAEVPFPATMVDRITPATTPADIEALAASEGYLDPACVMHEPFRQWVIEDDFADGRPAWEVAGAQFVRNVEAHEAMKLRCLNGTHSTLAYLGYLSGYETIAETVADPAFAALCNRLWREEILPTVPRPEGEDLPAYCAALLDRYRNPGIRHRTWQIAMDGSQKLPQRILGTVRDALAAGRVPSGLCLAVAGWMRYVGGLDEAGQAIDVRDPLAAQLRAASDSAQTPAGKVAALLGVAQVFDPALAGDARFRTAVTEAYDALAGQGARATVAAWTSAG</sequence>
<evidence type="ECO:0000313" key="6">
    <source>
        <dbReference type="Proteomes" id="UP000626220"/>
    </source>
</evidence>
<dbReference type="Pfam" id="PF08125">
    <property type="entry name" value="Mannitol_dh_C"/>
    <property type="match status" value="1"/>
</dbReference>
<dbReference type="InterPro" id="IPR023027">
    <property type="entry name" value="Mannitol_DH_CS"/>
</dbReference>
<dbReference type="SUPFAM" id="SSF51735">
    <property type="entry name" value="NAD(P)-binding Rossmann-fold domains"/>
    <property type="match status" value="1"/>
</dbReference>
<dbReference type="AlphaFoldDB" id="A0A8J3GYH7"/>
<dbReference type="InterPro" id="IPR050988">
    <property type="entry name" value="Mannitol_DH/Oxidoreductase"/>
</dbReference>
<protein>
    <submittedName>
        <fullName evidence="5">Mannitol dehydrogenase</fullName>
    </submittedName>
</protein>
<evidence type="ECO:0000259" key="4">
    <source>
        <dbReference type="Pfam" id="PF08125"/>
    </source>
</evidence>
<comment type="caution">
    <text evidence="5">The sequence shown here is derived from an EMBL/GenBank/DDBJ whole genome shotgun (WGS) entry which is preliminary data.</text>
</comment>
<dbReference type="InterPro" id="IPR013118">
    <property type="entry name" value="Mannitol_DH_C"/>
</dbReference>
<keyword evidence="1" id="KW-0560">Oxidoreductase</keyword>
<evidence type="ECO:0000256" key="2">
    <source>
        <dbReference type="ARBA" id="ARBA00023027"/>
    </source>
</evidence>
<dbReference type="EMBL" id="BNCJ01000006">
    <property type="protein sequence ID" value="GHF52851.1"/>
    <property type="molecule type" value="Genomic_DNA"/>
</dbReference>
<reference evidence="5" key="2">
    <citation type="submission" date="2020-09" db="EMBL/GenBank/DDBJ databases">
        <authorList>
            <person name="Sun Q."/>
            <person name="Kim S."/>
        </authorList>
    </citation>
    <scope>NUCLEOTIDE SEQUENCE</scope>
    <source>
        <strain evidence="5">KCTC 42650</strain>
    </source>
</reference>
<dbReference type="PRINTS" id="PR00084">
    <property type="entry name" value="MTLDHDRGNASE"/>
</dbReference>
<dbReference type="InterPro" id="IPR013131">
    <property type="entry name" value="Mannitol_DH_N"/>
</dbReference>